<name>A0ABQ9HG38_9NEOP</name>
<gene>
    <name evidence="2" type="ORF">PR048_015131</name>
</gene>
<keyword evidence="1" id="KW-0472">Membrane</keyword>
<dbReference type="EMBL" id="JARBHB010000005">
    <property type="protein sequence ID" value="KAJ8883288.1"/>
    <property type="molecule type" value="Genomic_DNA"/>
</dbReference>
<comment type="caution">
    <text evidence="2">The sequence shown here is derived from an EMBL/GenBank/DDBJ whole genome shotgun (WGS) entry which is preliminary data.</text>
</comment>
<dbReference type="Proteomes" id="UP001159363">
    <property type="component" value="Chromosome 4"/>
</dbReference>
<feature type="transmembrane region" description="Helical" evidence="1">
    <location>
        <begin position="162"/>
        <end position="181"/>
    </location>
</feature>
<evidence type="ECO:0000313" key="2">
    <source>
        <dbReference type="EMBL" id="KAJ8883288.1"/>
    </source>
</evidence>
<reference evidence="2 3" key="1">
    <citation type="submission" date="2023-02" db="EMBL/GenBank/DDBJ databases">
        <title>LHISI_Scaffold_Assembly.</title>
        <authorList>
            <person name="Stuart O.P."/>
            <person name="Cleave R."/>
            <person name="Magrath M.J.L."/>
            <person name="Mikheyev A.S."/>
        </authorList>
    </citation>
    <scope>NUCLEOTIDE SEQUENCE [LARGE SCALE GENOMIC DNA]</scope>
    <source>
        <strain evidence="2">Daus_M_001</strain>
        <tissue evidence="2">Leg muscle</tissue>
    </source>
</reference>
<keyword evidence="3" id="KW-1185">Reference proteome</keyword>
<accession>A0ABQ9HG38</accession>
<protein>
    <submittedName>
        <fullName evidence="2">Uncharacterized protein</fullName>
    </submittedName>
</protein>
<organism evidence="2 3">
    <name type="scientific">Dryococelus australis</name>
    <dbReference type="NCBI Taxonomy" id="614101"/>
    <lineage>
        <taxon>Eukaryota</taxon>
        <taxon>Metazoa</taxon>
        <taxon>Ecdysozoa</taxon>
        <taxon>Arthropoda</taxon>
        <taxon>Hexapoda</taxon>
        <taxon>Insecta</taxon>
        <taxon>Pterygota</taxon>
        <taxon>Neoptera</taxon>
        <taxon>Polyneoptera</taxon>
        <taxon>Phasmatodea</taxon>
        <taxon>Verophasmatodea</taxon>
        <taxon>Anareolatae</taxon>
        <taxon>Phasmatidae</taxon>
        <taxon>Eurycanthinae</taxon>
        <taxon>Dryococelus</taxon>
    </lineage>
</organism>
<evidence type="ECO:0000313" key="3">
    <source>
        <dbReference type="Proteomes" id="UP001159363"/>
    </source>
</evidence>
<feature type="transmembrane region" description="Helical" evidence="1">
    <location>
        <begin position="121"/>
        <end position="142"/>
    </location>
</feature>
<proteinExistence type="predicted"/>
<sequence>MGRIEVIGMTLEKKTITIHISNGIDSNGKIMSTSLENLAVFPYHFVKCEDGVMCTLLLPKDTFHNVMKGEGISDEDYAHAQTAWDAFHFINLLQYAIQYLCVDTCLLQTLGKFRDHMFGSLWSYTTMYITSLSLACYTLWSITDVMLQLLTDSGTHAFSQKWINRFWTNATMCYPAYFLMVHMKNIF</sequence>
<keyword evidence="1" id="KW-1133">Transmembrane helix</keyword>
<keyword evidence="1" id="KW-0812">Transmembrane</keyword>
<evidence type="ECO:0000256" key="1">
    <source>
        <dbReference type="SAM" id="Phobius"/>
    </source>
</evidence>